<dbReference type="EMBL" id="JAAWVQ010103298">
    <property type="protein sequence ID" value="MBN3280952.1"/>
    <property type="molecule type" value="Genomic_DNA"/>
</dbReference>
<feature type="non-terminal residue" evidence="17">
    <location>
        <position position="141"/>
    </location>
</feature>
<dbReference type="PANTHER" id="PTHR28612:SF1">
    <property type="entry name" value="SERINE PALMITOYLTRANSFERASE SMALL SUBUNIT B"/>
    <property type="match status" value="1"/>
</dbReference>
<comment type="subunit">
    <text evidence="15">Component of the serine palmitoyltransferase (SPT) complex, which is composed of SPTLC1, SPTLC2 or SPTLC3 and SPTSSA or SPTSSB. The heterodimer consisting of SPTLC1 and SPTLC2/SPTLC3 forms the catalytic core of the enzyme, while SPTSSA or SPTSSB subunits determine substrate specificity. SPT also interacts with ORMDL proteins, especially ORMDL3, which negatively regulate SPT activity in the presence of ceramides.</text>
</comment>
<feature type="non-terminal residue" evidence="17">
    <location>
        <position position="1"/>
    </location>
</feature>
<comment type="caution">
    <text evidence="17">The sequence shown here is derived from an EMBL/GenBank/DDBJ whole genome shotgun (WGS) entry which is preliminary data.</text>
</comment>
<comment type="similarity">
    <text evidence="10">Belongs to the SPTSS family. SPTSSB subfamily.</text>
</comment>
<evidence type="ECO:0000256" key="15">
    <source>
        <dbReference type="ARBA" id="ARBA00046416"/>
    </source>
</evidence>
<dbReference type="InterPro" id="IPR024512">
    <property type="entry name" value="Ser_palmitoyltrfase_ssu-like"/>
</dbReference>
<evidence type="ECO:0000313" key="18">
    <source>
        <dbReference type="Proteomes" id="UP001166093"/>
    </source>
</evidence>
<proteinExistence type="inferred from homology"/>
<evidence type="ECO:0000256" key="6">
    <source>
        <dbReference type="ARBA" id="ARBA00022919"/>
    </source>
</evidence>
<dbReference type="Pfam" id="PF11779">
    <property type="entry name" value="SPT_ssu-like"/>
    <property type="match status" value="1"/>
</dbReference>
<reference evidence="17" key="1">
    <citation type="journal article" date="2021" name="Cell">
        <title>Tracing the genetic footprints of vertebrate landing in non-teleost ray-finned fishes.</title>
        <authorList>
            <person name="Bi X."/>
            <person name="Wang K."/>
            <person name="Yang L."/>
            <person name="Pan H."/>
            <person name="Jiang H."/>
            <person name="Wei Q."/>
            <person name="Fang M."/>
            <person name="Yu H."/>
            <person name="Zhu C."/>
            <person name="Cai Y."/>
            <person name="He Y."/>
            <person name="Gan X."/>
            <person name="Zeng H."/>
            <person name="Yu D."/>
            <person name="Zhu Y."/>
            <person name="Jiang H."/>
            <person name="Qiu Q."/>
            <person name="Yang H."/>
            <person name="Zhang Y.E."/>
            <person name="Wang W."/>
            <person name="Zhu M."/>
            <person name="He S."/>
            <person name="Zhang G."/>
        </authorList>
    </citation>
    <scope>NUCLEOTIDE SEQUENCE</scope>
    <source>
        <strain evidence="17">Pddl_001</strain>
    </source>
</reference>
<evidence type="ECO:0000256" key="14">
    <source>
        <dbReference type="ARBA" id="ARBA00045772"/>
    </source>
</evidence>
<evidence type="ECO:0000256" key="11">
    <source>
        <dbReference type="ARBA" id="ARBA00041140"/>
    </source>
</evidence>
<dbReference type="PANTHER" id="PTHR28612">
    <property type="entry name" value="SERINE PALMITOYLTRANSFERASE SMALL SUBUNIT B"/>
    <property type="match status" value="1"/>
</dbReference>
<evidence type="ECO:0000256" key="7">
    <source>
        <dbReference type="ARBA" id="ARBA00022989"/>
    </source>
</evidence>
<keyword evidence="6" id="KW-0746">Sphingolipid metabolism</keyword>
<comment type="pathway">
    <text evidence="2">Lipid metabolism; sphingolipid metabolism.</text>
</comment>
<dbReference type="Proteomes" id="UP001166093">
    <property type="component" value="Unassembled WGS sequence"/>
</dbReference>
<evidence type="ECO:0000256" key="12">
    <source>
        <dbReference type="ARBA" id="ARBA00041982"/>
    </source>
</evidence>
<protein>
    <recommendedName>
        <fullName evidence="11">Serine palmitoyltransferase small subunit B</fullName>
    </recommendedName>
    <alternativeName>
        <fullName evidence="13">Protein ADMP</fullName>
    </alternativeName>
    <alternativeName>
        <fullName evidence="12">Small subunit of serine palmitoyltransferase B</fullName>
    </alternativeName>
</protein>
<evidence type="ECO:0000313" key="17">
    <source>
        <dbReference type="EMBL" id="MBN3280952.1"/>
    </source>
</evidence>
<keyword evidence="4 16" id="KW-0812">Transmembrane</keyword>
<keyword evidence="9 16" id="KW-0472">Membrane</keyword>
<comment type="function">
    <text evidence="14">Component of the serine palmitoyltransferase multisubunit enzyme (SPT) that catalyzes the initial and rate-limiting step in sphingolipid biosynthesis by condensing L-serine and activated acyl-CoA (most commonly palmitoyl-CoA) to form long-chain bases. The SPT complex is composed of SPTLC1, SPTLC2 or SPTLC3 and SPTSSA or SPTSSB. Within this complex, the heterodimer consisting of SPTLC1 and SPTLC2/SPTLC3 forms the catalytic core. Within the SPT complex, SPTSSB stimulates the catalytic activity and plays a role in substrate specificity. SPT complexes with this subunit showing a preference for longer acyl-CoAs. The SPTLC1-SPTLC2-SPTSSB complex shows a strong preference for C18-CoA substrate, while the SPTLC1-SPTLC3-SPTSSB isozyme displays an ability to use a broader range of acyl-CoAs, without apparent preference.</text>
</comment>
<evidence type="ECO:0000256" key="8">
    <source>
        <dbReference type="ARBA" id="ARBA00023098"/>
    </source>
</evidence>
<organism evidence="17 18">
    <name type="scientific">Polyodon spathula</name>
    <name type="common">North American paddlefish</name>
    <name type="synonym">Squalus spathula</name>
    <dbReference type="NCBI Taxonomy" id="7913"/>
    <lineage>
        <taxon>Eukaryota</taxon>
        <taxon>Metazoa</taxon>
        <taxon>Chordata</taxon>
        <taxon>Craniata</taxon>
        <taxon>Vertebrata</taxon>
        <taxon>Euteleostomi</taxon>
        <taxon>Actinopterygii</taxon>
        <taxon>Chondrostei</taxon>
        <taxon>Acipenseriformes</taxon>
        <taxon>Polyodontidae</taxon>
        <taxon>Polyodon</taxon>
    </lineage>
</organism>
<comment type="pathway">
    <text evidence="3">Sphingolipid metabolism.</text>
</comment>
<keyword evidence="18" id="KW-1185">Reference proteome</keyword>
<name>A0ABS2Y337_POLSP</name>
<comment type="subcellular location">
    <subcellularLocation>
        <location evidence="1">Endoplasmic reticulum membrane</location>
        <topology evidence="1">Multi-pass membrane protein</topology>
    </subcellularLocation>
</comment>
<keyword evidence="5" id="KW-0256">Endoplasmic reticulum</keyword>
<evidence type="ECO:0000256" key="4">
    <source>
        <dbReference type="ARBA" id="ARBA00022692"/>
    </source>
</evidence>
<sequence>MRQCFHRPDASWFPEIFYALISPRAPTTSWVSYDRFPSFTGFLVLRSYSAVPPPCASHCNSMDVKGLKEYLSWLYYQYLLVTCSYVLEPWEQSIFNTLLFTMVTMVVYTAYVFIPIHTRLALEFFSGLFGGQHESTAAFMS</sequence>
<evidence type="ECO:0000256" key="5">
    <source>
        <dbReference type="ARBA" id="ARBA00022824"/>
    </source>
</evidence>
<evidence type="ECO:0000256" key="2">
    <source>
        <dbReference type="ARBA" id="ARBA00004760"/>
    </source>
</evidence>
<feature type="transmembrane region" description="Helical" evidence="16">
    <location>
        <begin position="93"/>
        <end position="114"/>
    </location>
</feature>
<evidence type="ECO:0000256" key="1">
    <source>
        <dbReference type="ARBA" id="ARBA00004477"/>
    </source>
</evidence>
<gene>
    <name evidence="17" type="primary">Sptssb_0</name>
    <name evidence="17" type="ORF">GTO93_0015662</name>
</gene>
<keyword evidence="7 16" id="KW-1133">Transmembrane helix</keyword>
<evidence type="ECO:0000256" key="16">
    <source>
        <dbReference type="SAM" id="Phobius"/>
    </source>
</evidence>
<evidence type="ECO:0000256" key="3">
    <source>
        <dbReference type="ARBA" id="ARBA00004991"/>
    </source>
</evidence>
<evidence type="ECO:0000256" key="9">
    <source>
        <dbReference type="ARBA" id="ARBA00023136"/>
    </source>
</evidence>
<evidence type="ECO:0000256" key="13">
    <source>
        <dbReference type="ARBA" id="ARBA00042334"/>
    </source>
</evidence>
<accession>A0ABS2Y337</accession>
<keyword evidence="8" id="KW-0443">Lipid metabolism</keyword>
<evidence type="ECO:0000256" key="10">
    <source>
        <dbReference type="ARBA" id="ARBA00038059"/>
    </source>
</evidence>